<name>A0A2P1JZV8_9CAUD</name>
<accession>A0A2P1JZV8</accession>
<keyword evidence="2" id="KW-1185">Reference proteome</keyword>
<dbReference type="Proteomes" id="UP000240226">
    <property type="component" value="Segment"/>
</dbReference>
<dbReference type="RefSeq" id="YP_009950879.1">
    <property type="nucleotide sequence ID" value="NC_051595.1"/>
</dbReference>
<dbReference type="EMBL" id="MG962374">
    <property type="protein sequence ID" value="AVO25859.1"/>
    <property type="molecule type" value="Genomic_DNA"/>
</dbReference>
<protein>
    <submittedName>
        <fullName evidence="1">Uncharacterized protein</fullName>
    </submittedName>
</protein>
<evidence type="ECO:0000313" key="2">
    <source>
        <dbReference type="Proteomes" id="UP000240226"/>
    </source>
</evidence>
<dbReference type="GeneID" id="60322320"/>
<dbReference type="KEGG" id="vg:60322320"/>
<proteinExistence type="predicted"/>
<reference evidence="1 2" key="1">
    <citation type="submission" date="2018-02" db="EMBL/GenBank/DDBJ databases">
        <authorList>
            <person name="Alam S."/>
            <person name="Brenner L."/>
            <person name="Nol-Bernardino P."/>
            <person name="Laskow J."/>
            <person name="Ma X."/>
            <person name="Miikeda A."/>
            <person name="Rojas C."/>
            <person name="Shen J."/>
            <person name="Sukhina A."/>
            <person name="Walas N."/>
            <person name="Wei W."/>
            <person name="Wentworth S."/>
            <person name="Freise A."/>
            <person name="Ibarra X."/>
            <person name="Reddi K."/>
            <person name="Moberg-Parker J."/>
            <person name="Garlena R.A."/>
            <person name="Russell D.A."/>
            <person name="Pope W.H."/>
            <person name="Jacobs-Sera D."/>
            <person name="Hendrix R.W."/>
            <person name="Hatfull G.F."/>
        </authorList>
    </citation>
    <scope>NUCLEOTIDE SEQUENCE [LARGE SCALE GENOMIC DNA]</scope>
</reference>
<organism evidence="1 2">
    <name type="scientific">Mycobacterium phage Paola</name>
    <dbReference type="NCBI Taxonomy" id="2094139"/>
    <lineage>
        <taxon>Viruses</taxon>
        <taxon>Duplodnaviria</taxon>
        <taxon>Heunggongvirae</taxon>
        <taxon>Uroviricota</taxon>
        <taxon>Caudoviricetes</taxon>
        <taxon>Weiservirinae</taxon>
        <taxon>Kratiovirus</taxon>
        <taxon>Kratiovirus paola</taxon>
    </lineage>
</organism>
<gene>
    <name evidence="1" type="primary">73</name>
    <name evidence="1" type="ORF">SEA_PAOLA_73</name>
</gene>
<evidence type="ECO:0000313" key="1">
    <source>
        <dbReference type="EMBL" id="AVO25859.1"/>
    </source>
</evidence>
<sequence length="85" mass="9947">MSDYYVKRGGELAGPFPTYTRAMEENARELWYGAPVGELRVLLDVGSVNTEDVEELRELLRHEPLMSALFTLGRRYEQERARERR</sequence>